<dbReference type="Pfam" id="PF02470">
    <property type="entry name" value="MlaD"/>
    <property type="match status" value="1"/>
</dbReference>
<dbReference type="InterPro" id="IPR052336">
    <property type="entry name" value="MlaD_Phospholipid_Transporter"/>
</dbReference>
<evidence type="ECO:0000256" key="1">
    <source>
        <dbReference type="SAM" id="Phobius"/>
    </source>
</evidence>
<dbReference type="InterPro" id="IPR003399">
    <property type="entry name" value="Mce/MlaD"/>
</dbReference>
<dbReference type="AlphaFoldDB" id="A0A3D4VC03"/>
<sequence length="295" mass="31440">MTSKRRDEVLVGLLLLTAIVIGLGGTIWIARGGLSKGYSMYARFPWGAGLKQGQPVLLAGVQVGFVDEVKLIPDGTITVRLQVQKEHQVPAGTTASVKANGIFGDQLIALQPVRGAQGYMSAGDTIPVGAGSPTTDQLLTKGDSIAANVQALTDEARAQFVADGGVKDIRRTVADLTKLVAQLSSVAAAQSAQLTKTQEQLRRTLSSIDSVKVDSSVKNVQAMTASFEQLSRELRETNTKVQGVVDKVSNGEGTAGKLMNDPKLYARMDSLLAHIDALVLDINKNPRKYINLKIF</sequence>
<dbReference type="PANTHER" id="PTHR33371">
    <property type="entry name" value="INTERMEMBRANE PHOSPHOLIPID TRANSPORT SYSTEM BINDING PROTEIN MLAD-RELATED"/>
    <property type="match status" value="1"/>
</dbReference>
<dbReference type="OMA" id="WGYSFLK"/>
<evidence type="ECO:0000313" key="3">
    <source>
        <dbReference type="EMBL" id="HCT58374.1"/>
    </source>
</evidence>
<gene>
    <name evidence="3" type="ORF">DGD08_14310</name>
</gene>
<dbReference type="Proteomes" id="UP000264071">
    <property type="component" value="Unassembled WGS sequence"/>
</dbReference>
<feature type="transmembrane region" description="Helical" evidence="1">
    <location>
        <begin position="9"/>
        <end position="30"/>
    </location>
</feature>
<reference evidence="3 4" key="1">
    <citation type="journal article" date="2018" name="Nat. Biotechnol.">
        <title>A standardized bacterial taxonomy based on genome phylogeny substantially revises the tree of life.</title>
        <authorList>
            <person name="Parks D.H."/>
            <person name="Chuvochina M."/>
            <person name="Waite D.W."/>
            <person name="Rinke C."/>
            <person name="Skarshewski A."/>
            <person name="Chaumeil P.A."/>
            <person name="Hugenholtz P."/>
        </authorList>
    </citation>
    <scope>NUCLEOTIDE SEQUENCE [LARGE SCALE GENOMIC DNA]</scope>
    <source>
        <strain evidence="3">UBA8844</strain>
    </source>
</reference>
<organism evidence="3 4">
    <name type="scientific">Gemmatimonas aurantiaca</name>
    <dbReference type="NCBI Taxonomy" id="173480"/>
    <lineage>
        <taxon>Bacteria</taxon>
        <taxon>Pseudomonadati</taxon>
        <taxon>Gemmatimonadota</taxon>
        <taxon>Gemmatimonadia</taxon>
        <taxon>Gemmatimonadales</taxon>
        <taxon>Gemmatimonadaceae</taxon>
        <taxon>Gemmatimonas</taxon>
    </lineage>
</organism>
<comment type="caution">
    <text evidence="3">The sequence shown here is derived from an EMBL/GenBank/DDBJ whole genome shotgun (WGS) entry which is preliminary data.</text>
</comment>
<evidence type="ECO:0000313" key="4">
    <source>
        <dbReference type="Proteomes" id="UP000264071"/>
    </source>
</evidence>
<protein>
    <submittedName>
        <fullName evidence="3">MCE family protein</fullName>
    </submittedName>
</protein>
<proteinExistence type="predicted"/>
<keyword evidence="1" id="KW-0812">Transmembrane</keyword>
<dbReference type="PANTHER" id="PTHR33371:SF4">
    <property type="entry name" value="INTERMEMBRANE PHOSPHOLIPID TRANSPORT SYSTEM BINDING PROTEIN MLAD"/>
    <property type="match status" value="1"/>
</dbReference>
<dbReference type="EMBL" id="DPIY01000010">
    <property type="protein sequence ID" value="HCT58374.1"/>
    <property type="molecule type" value="Genomic_DNA"/>
</dbReference>
<name>A0A3D4VC03_9BACT</name>
<evidence type="ECO:0000259" key="2">
    <source>
        <dbReference type="Pfam" id="PF02470"/>
    </source>
</evidence>
<keyword evidence="1" id="KW-1133">Transmembrane helix</keyword>
<accession>A0A3D4VC03</accession>
<keyword evidence="1" id="KW-0472">Membrane</keyword>
<feature type="domain" description="Mce/MlaD" evidence="2">
    <location>
        <begin position="36"/>
        <end position="112"/>
    </location>
</feature>